<keyword evidence="6" id="KW-1185">Reference proteome</keyword>
<evidence type="ECO:0000256" key="1">
    <source>
        <dbReference type="ARBA" id="ARBA00022737"/>
    </source>
</evidence>
<dbReference type="AlphaFoldDB" id="A0A6A1V6N9"/>
<protein>
    <submittedName>
        <fullName evidence="5">Pentatricopeptide repeat-containing protein MRL1, chloroplastic</fullName>
    </submittedName>
</protein>
<dbReference type="Gene3D" id="1.25.40.10">
    <property type="entry name" value="Tetratricopeptide repeat domain"/>
    <property type="match status" value="4"/>
</dbReference>
<feature type="transmembrane region" description="Helical" evidence="3">
    <location>
        <begin position="78"/>
        <end position="97"/>
    </location>
</feature>
<dbReference type="PROSITE" id="PS51375">
    <property type="entry name" value="PPR"/>
    <property type="match status" value="6"/>
</dbReference>
<keyword evidence="3" id="KW-1133">Transmembrane helix</keyword>
<evidence type="ECO:0000256" key="2">
    <source>
        <dbReference type="PROSITE-ProRule" id="PRU00708"/>
    </source>
</evidence>
<feature type="repeat" description="PPR" evidence="2">
    <location>
        <begin position="594"/>
        <end position="628"/>
    </location>
</feature>
<evidence type="ECO:0000256" key="3">
    <source>
        <dbReference type="SAM" id="Phobius"/>
    </source>
</evidence>
<dbReference type="InterPro" id="IPR002885">
    <property type="entry name" value="PPR_rpt"/>
</dbReference>
<dbReference type="Proteomes" id="UP000516437">
    <property type="component" value="Chromosome 7"/>
</dbReference>
<dbReference type="Pfam" id="PF01535">
    <property type="entry name" value="PPR"/>
    <property type="match status" value="3"/>
</dbReference>
<proteinExistence type="predicted"/>
<evidence type="ECO:0000313" key="5">
    <source>
        <dbReference type="EMBL" id="KAB1207568.1"/>
    </source>
</evidence>
<dbReference type="NCBIfam" id="TIGR00756">
    <property type="entry name" value="PPR"/>
    <property type="match status" value="5"/>
</dbReference>
<dbReference type="InterPro" id="IPR011990">
    <property type="entry name" value="TPR-like_helical_dom_sf"/>
</dbReference>
<evidence type="ECO:0000313" key="6">
    <source>
        <dbReference type="Proteomes" id="UP000516437"/>
    </source>
</evidence>
<feature type="domain" description="PROP1-like PPR" evidence="4">
    <location>
        <begin position="495"/>
        <end position="659"/>
    </location>
</feature>
<dbReference type="Pfam" id="PF13812">
    <property type="entry name" value="PPR_3"/>
    <property type="match status" value="1"/>
</dbReference>
<comment type="caution">
    <text evidence="5">The sequence shown here is derived from an EMBL/GenBank/DDBJ whole genome shotgun (WGS) entry which is preliminary data.</text>
</comment>
<keyword evidence="1" id="KW-0677">Repeat</keyword>
<dbReference type="PANTHER" id="PTHR47935:SF1">
    <property type="entry name" value="PENTATRICOPEPTIDE REPEAT-CONTAINING PROTEIN MRL1, CHLOROPLASTIC"/>
    <property type="match status" value="1"/>
</dbReference>
<keyword evidence="3" id="KW-0812">Transmembrane</keyword>
<dbReference type="EMBL" id="RXIC02000025">
    <property type="protein sequence ID" value="KAB1207568.1"/>
    <property type="molecule type" value="Genomic_DNA"/>
</dbReference>
<accession>A0A6A1V6N9</accession>
<feature type="repeat" description="PPR" evidence="2">
    <location>
        <begin position="522"/>
        <end position="556"/>
    </location>
</feature>
<name>A0A6A1V6N9_9ROSI</name>
<keyword evidence="3" id="KW-0472">Membrane</keyword>
<organism evidence="5 6">
    <name type="scientific">Morella rubra</name>
    <name type="common">Chinese bayberry</name>
    <dbReference type="NCBI Taxonomy" id="262757"/>
    <lineage>
        <taxon>Eukaryota</taxon>
        <taxon>Viridiplantae</taxon>
        <taxon>Streptophyta</taxon>
        <taxon>Embryophyta</taxon>
        <taxon>Tracheophyta</taxon>
        <taxon>Spermatophyta</taxon>
        <taxon>Magnoliopsida</taxon>
        <taxon>eudicotyledons</taxon>
        <taxon>Gunneridae</taxon>
        <taxon>Pentapetalae</taxon>
        <taxon>rosids</taxon>
        <taxon>fabids</taxon>
        <taxon>Fagales</taxon>
        <taxon>Myricaceae</taxon>
        <taxon>Morella</taxon>
    </lineage>
</organism>
<dbReference type="OrthoDB" id="185373at2759"/>
<dbReference type="FunFam" id="1.25.40.10:FF:000542">
    <property type="entry name" value="Pentatricopeptide repeat-containing protein MRL1, chloroplastic isoform X1"/>
    <property type="match status" value="1"/>
</dbReference>
<feature type="repeat" description="PPR" evidence="2">
    <location>
        <begin position="452"/>
        <end position="486"/>
    </location>
</feature>
<dbReference type="InterPro" id="IPR033443">
    <property type="entry name" value="PROP1-like_PPR_dom"/>
</dbReference>
<feature type="repeat" description="PPR" evidence="2">
    <location>
        <begin position="559"/>
        <end position="593"/>
    </location>
</feature>
<evidence type="ECO:0000259" key="4">
    <source>
        <dbReference type="Pfam" id="PF17177"/>
    </source>
</evidence>
<feature type="repeat" description="PPR" evidence="2">
    <location>
        <begin position="664"/>
        <end position="698"/>
    </location>
</feature>
<reference evidence="5 6" key="1">
    <citation type="journal article" date="2019" name="Plant Biotechnol. J.">
        <title>The red bayberry genome and genetic basis of sex determination.</title>
        <authorList>
            <person name="Jia H.M."/>
            <person name="Jia H.J."/>
            <person name="Cai Q.L."/>
            <person name="Wang Y."/>
            <person name="Zhao H.B."/>
            <person name="Yang W.F."/>
            <person name="Wang G.Y."/>
            <person name="Li Y.H."/>
            <person name="Zhan D.L."/>
            <person name="Shen Y.T."/>
            <person name="Niu Q.F."/>
            <person name="Chang L."/>
            <person name="Qiu J."/>
            <person name="Zhao L."/>
            <person name="Xie H.B."/>
            <person name="Fu W.Y."/>
            <person name="Jin J."/>
            <person name="Li X.W."/>
            <person name="Jiao Y."/>
            <person name="Zhou C.C."/>
            <person name="Tu T."/>
            <person name="Chai C.Y."/>
            <person name="Gao J.L."/>
            <person name="Fan L.J."/>
            <person name="van de Weg E."/>
            <person name="Wang J.Y."/>
            <person name="Gao Z.S."/>
        </authorList>
    </citation>
    <scope>NUCLEOTIDE SEQUENCE [LARGE SCALE GENOMIC DNA]</scope>
    <source>
        <tissue evidence="5">Leaves</tissue>
    </source>
</reference>
<dbReference type="Pfam" id="PF17177">
    <property type="entry name" value="PPR_long"/>
    <property type="match status" value="1"/>
</dbReference>
<gene>
    <name evidence="5" type="ORF">CJ030_MR7G022870</name>
</gene>
<dbReference type="InterPro" id="IPR053303">
    <property type="entry name" value="Chloroplast_PPR"/>
</dbReference>
<feature type="repeat" description="PPR" evidence="2">
    <location>
        <begin position="487"/>
        <end position="521"/>
    </location>
</feature>
<sequence>MEAILSSKPQTLTLISCASLPSSSYSKLRSVRGDFFGCVHTLRQPAGSLRSRRKQRRVGLRIQSSRFLFRASLDSHSSLIFVVVAVVTFSAVSVVFLNHFKRKKNDREVPGALNFALFGHAQDVINWVFESQIPRFGKLRKGKETTGLTDFSALIDDKALVSKTLLPSSPDVLTTSTSTNSLHSKEPGVRAQSVPLAFFDSSPVQSLTSTKEINALQVEESEEEIASDLELPTLVGNIHLGAASVYTNNSPAEVKKCDKANDENGQEGKTVNGHVFLGGSGRKELYMFYEANEPLEKSMVNSHTFQSFSPRASLVNKNKYHSLSRNCAPKGSELSARVSLQSAEYVKRKGAVASYTEGLPDGRRDLGKGNGFPRGREIRHLPQETHKIVSQFPHPIGIQVADKKHSSEKLRVYNRLLKVGRVTECVELLEDMERSGLLDMNKVYHEAGLKADCKLYTTLVSTCAKSGKVDAMFEVFHEMVNAGVEPNVHTYGALIDGCARAGQVAKAFGAYGIMRSKKVKPDRVVFNALITACGQSGAVDRAFDVLAEMGAETQPIDPDHITVGALIQACAHAGQVDRAREVYKMIHQYNIKGTPEVYTIAVNCCSQTGDWEFACSVYADMTRNEVIPDEMFLSALVDVAGHAGKLDAAFETLQKARDEGIHVGIVPYSSLMGACCNAKNWQKALELYEDLKSMKLKQTVSTNNPDYKSDEDFQELKQWNFIAGDGDQLQKALEILSGMKGLGLSPNCITYSILLVASEKKDDPEAGLMLLSQAKKDGISPNLVMCRCIIGMCLRRFEKACTLGEPVLSSDSGWPQVDNKWTSVALMAYRDAIVTGGMPTIEVLSQVLGCLQLPSDPSLQNKLIENLGVSADTSRFSNLCSLIGGFGQYDPRAFSLVEEAASLGIVPCVSFKQSPIVVDIRNLQTHSAKVYLLTVLKGLKHRLAAGAKLPNINILLPVEKTQFLSPRGEKTINLAARVSQVVAAMLRRLGLQYHGNESYGKIRINGLTLRRWFQPKLDSPFIGKPGEWSPFSSQSRLGKGIIHQQRDIRTGNLSLD</sequence>
<dbReference type="PANTHER" id="PTHR47935">
    <property type="entry name" value="PENTATRICOPEPTIDE REPEAT-CONTAINING PROTEIN MRL1, CHLOROPLASTIC"/>
    <property type="match status" value="1"/>
</dbReference>